<keyword evidence="3" id="KW-0808">Transferase</keyword>
<evidence type="ECO:0000256" key="3">
    <source>
        <dbReference type="RuleBase" id="RU365090"/>
    </source>
</evidence>
<feature type="domain" description="MoaB/Mog" evidence="4">
    <location>
        <begin position="229"/>
        <end position="384"/>
    </location>
</feature>
<dbReference type="SMART" id="SM00852">
    <property type="entry name" value="MoCF_biosynth"/>
    <property type="match status" value="1"/>
</dbReference>
<comment type="catalytic activity">
    <reaction evidence="3">
        <text>adenylyl-molybdopterin + molybdate = Mo-molybdopterin + AMP + H(+)</text>
        <dbReference type="Rhea" id="RHEA:35047"/>
        <dbReference type="ChEBI" id="CHEBI:15378"/>
        <dbReference type="ChEBI" id="CHEBI:36264"/>
        <dbReference type="ChEBI" id="CHEBI:62727"/>
        <dbReference type="ChEBI" id="CHEBI:71302"/>
        <dbReference type="ChEBI" id="CHEBI:456215"/>
    </reaction>
</comment>
<dbReference type="InterPro" id="IPR036135">
    <property type="entry name" value="MoeA_linker/N_sf"/>
</dbReference>
<keyword evidence="3" id="KW-0460">Magnesium</keyword>
<comment type="cofactor">
    <cofactor evidence="3">
        <name>Mg(2+)</name>
        <dbReference type="ChEBI" id="CHEBI:18420"/>
    </cofactor>
</comment>
<dbReference type="GO" id="GO:0061599">
    <property type="term" value="F:molybdopterin molybdotransferase activity"/>
    <property type="evidence" value="ECO:0007669"/>
    <property type="project" value="UniProtKB-UniRule"/>
</dbReference>
<dbReference type="UniPathway" id="UPA00344"/>
<dbReference type="InterPro" id="IPR001453">
    <property type="entry name" value="MoaB/Mog_dom"/>
</dbReference>
<dbReference type="CDD" id="cd00887">
    <property type="entry name" value="MoeA"/>
    <property type="match status" value="1"/>
</dbReference>
<keyword evidence="3" id="KW-0501">Molybdenum cofactor biosynthesis</keyword>
<organism evidence="5 6">
    <name type="scientific">Microdochium bolleyi</name>
    <dbReference type="NCBI Taxonomy" id="196109"/>
    <lineage>
        <taxon>Eukaryota</taxon>
        <taxon>Fungi</taxon>
        <taxon>Dikarya</taxon>
        <taxon>Ascomycota</taxon>
        <taxon>Pezizomycotina</taxon>
        <taxon>Sordariomycetes</taxon>
        <taxon>Xylariomycetidae</taxon>
        <taxon>Xylariales</taxon>
        <taxon>Microdochiaceae</taxon>
        <taxon>Microdochium</taxon>
    </lineage>
</organism>
<proteinExistence type="inferred from homology"/>
<protein>
    <recommendedName>
        <fullName evidence="2">molybdopterin adenylyltransferase</fullName>
        <ecNumber evidence="2">2.7.7.75</ecNumber>
    </recommendedName>
</protein>
<comment type="similarity">
    <text evidence="1">In the C-terminal section; belongs to the MoeA family.</text>
</comment>
<keyword evidence="6" id="KW-1185">Reference proteome</keyword>
<dbReference type="EC" id="2.7.7.75" evidence="2"/>
<gene>
    <name evidence="5" type="ORF">Micbo1qcDRAFT_185292</name>
</gene>
<dbReference type="GO" id="GO:0061598">
    <property type="term" value="F:molybdopterin adenylyltransferase activity"/>
    <property type="evidence" value="ECO:0007669"/>
    <property type="project" value="UniProtKB-UniRule"/>
</dbReference>
<dbReference type="GO" id="GO:0005524">
    <property type="term" value="F:ATP binding"/>
    <property type="evidence" value="ECO:0007669"/>
    <property type="project" value="UniProtKB-UniRule"/>
</dbReference>
<evidence type="ECO:0000256" key="2">
    <source>
        <dbReference type="ARBA" id="ARBA00012509"/>
    </source>
</evidence>
<dbReference type="GO" id="GO:0005829">
    <property type="term" value="C:cytosol"/>
    <property type="evidence" value="ECO:0007669"/>
    <property type="project" value="TreeGrafter"/>
</dbReference>
<dbReference type="InterPro" id="IPR036425">
    <property type="entry name" value="MoaB/Mog-like_dom_sf"/>
</dbReference>
<evidence type="ECO:0000313" key="5">
    <source>
        <dbReference type="EMBL" id="KXJ87866.1"/>
    </source>
</evidence>
<dbReference type="EMBL" id="KQ964260">
    <property type="protein sequence ID" value="KXJ87866.1"/>
    <property type="molecule type" value="Genomic_DNA"/>
</dbReference>
<dbReference type="Gene3D" id="2.40.340.10">
    <property type="entry name" value="MoeA, C-terminal, domain IV"/>
    <property type="match status" value="1"/>
</dbReference>
<comment type="function">
    <text evidence="3">Catalyzes two steps in the biosynthesis of the molybdenum cofactor. In the first step, molybdopterin is adenylated. Subsequently, molybdate is inserted into adenylated molybdopterin and AMP is released.</text>
</comment>
<comment type="catalytic activity">
    <reaction evidence="3">
        <text>molybdopterin + ATP + H(+) = adenylyl-molybdopterin + diphosphate</text>
        <dbReference type="Rhea" id="RHEA:31331"/>
        <dbReference type="ChEBI" id="CHEBI:15378"/>
        <dbReference type="ChEBI" id="CHEBI:30616"/>
        <dbReference type="ChEBI" id="CHEBI:33019"/>
        <dbReference type="ChEBI" id="CHEBI:58698"/>
        <dbReference type="ChEBI" id="CHEBI:62727"/>
    </reaction>
</comment>
<name>A0A136ISX0_9PEZI</name>
<dbReference type="STRING" id="196109.A0A136ISX0"/>
<dbReference type="Pfam" id="PF00994">
    <property type="entry name" value="MoCF_biosynth"/>
    <property type="match status" value="1"/>
</dbReference>
<comment type="pathway">
    <text evidence="3">Cofactor biosynthesis; molybdopterin biosynthesis.</text>
</comment>
<reference evidence="6" key="1">
    <citation type="submission" date="2016-02" db="EMBL/GenBank/DDBJ databases">
        <title>Draft genome sequence of Microdochium bolleyi, a fungal endophyte of beachgrass.</title>
        <authorList>
            <consortium name="DOE Joint Genome Institute"/>
            <person name="David A.S."/>
            <person name="May G."/>
            <person name="Haridas S."/>
            <person name="Lim J."/>
            <person name="Wang M."/>
            <person name="Labutti K."/>
            <person name="Lipzen A."/>
            <person name="Barry K."/>
            <person name="Grigoriev I.V."/>
        </authorList>
    </citation>
    <scope>NUCLEOTIDE SEQUENCE [LARGE SCALE GENOMIC DNA]</scope>
    <source>
        <strain evidence="6">J235TASD1</strain>
    </source>
</reference>
<dbReference type="PANTHER" id="PTHR10192:SF30">
    <property type="entry name" value="MOLYBDOPTERIN ADENYLYLTRANSFERASE"/>
    <property type="match status" value="1"/>
</dbReference>
<dbReference type="GO" id="GO:0046872">
    <property type="term" value="F:metal ion binding"/>
    <property type="evidence" value="ECO:0007669"/>
    <property type="project" value="UniProtKB-UniRule"/>
</dbReference>
<accession>A0A136ISX0</accession>
<dbReference type="PANTHER" id="PTHR10192">
    <property type="entry name" value="MOLYBDOPTERIN BIOSYNTHESIS PROTEIN"/>
    <property type="match status" value="1"/>
</dbReference>
<evidence type="ECO:0000259" key="4">
    <source>
        <dbReference type="SMART" id="SM00852"/>
    </source>
</evidence>
<dbReference type="InterPro" id="IPR038987">
    <property type="entry name" value="MoeA-like"/>
</dbReference>
<dbReference type="InterPro" id="IPR036688">
    <property type="entry name" value="MoeA_C_domain_IV_sf"/>
</dbReference>
<sequence length="499" mass="52486">MCSSLPYATALEKLLATADGQACQSGQAARSENVSLSDSVGRVAGRDHGSLVSTPAFDSSAMDGYAVISALTRTATPEYPVSFCLRGGVRAGEHKQPRPVAFSQGAPAEDRDDLAPCVEVMTGAQFPVLLDIKGRSFDACVKWEDTNTTTTTAAQNNNNDATAGATRTITTVTLTRPVPAGANKRNAGEDVQVGDIVLRAGETIRATHLMCLASVGLTSVAVSLRPRVGIWSTGDELLTKTASPVPDVNGPFLTVAAREAGAEACFLGTIPDDPQALGREIRAALGTETEIGAATSPGGASRWDILIASGGVSGGNYDFVRPVLLDLGATIVFHGLAIRPGHPVLFATLPRERDAGVTAFFGLPGNPGAAAACFRFLVVPYIRQLRGQPQEVPVPARLLPASSITGASTTQRLCGEKKSNRHKNSLPKTVDRFCHGMLRRSSSSGNLVVTPSSEQSPAKLRPFSTANCWMHFKADSQDGDGTERHVECYPMSCRSDLVI</sequence>
<dbReference type="Proteomes" id="UP000070501">
    <property type="component" value="Unassembled WGS sequence"/>
</dbReference>
<dbReference type="SUPFAM" id="SSF53218">
    <property type="entry name" value="Molybdenum cofactor biosynthesis proteins"/>
    <property type="match status" value="1"/>
</dbReference>
<dbReference type="SUPFAM" id="SSF63882">
    <property type="entry name" value="MoeA N-terminal region -like"/>
    <property type="match status" value="1"/>
</dbReference>
<dbReference type="GO" id="GO:0006777">
    <property type="term" value="P:Mo-molybdopterin cofactor biosynthetic process"/>
    <property type="evidence" value="ECO:0007669"/>
    <property type="project" value="UniProtKB-UniRule"/>
</dbReference>
<dbReference type="Pfam" id="PF03453">
    <property type="entry name" value="MoeA_N"/>
    <property type="match status" value="1"/>
</dbReference>
<dbReference type="InterPro" id="IPR005110">
    <property type="entry name" value="MoeA_linker/N"/>
</dbReference>
<dbReference type="AlphaFoldDB" id="A0A136ISX0"/>
<dbReference type="Gene3D" id="3.40.980.10">
    <property type="entry name" value="MoaB/Mog-like domain"/>
    <property type="match status" value="1"/>
</dbReference>
<evidence type="ECO:0000256" key="1">
    <source>
        <dbReference type="ARBA" id="ARBA00008339"/>
    </source>
</evidence>
<keyword evidence="3" id="KW-0500">Molybdenum</keyword>
<dbReference type="InParanoid" id="A0A136ISX0"/>
<comment type="similarity">
    <text evidence="3">Belongs to the MoeA family.</text>
</comment>
<dbReference type="OrthoDB" id="6777263at2759"/>
<dbReference type="Gene3D" id="3.90.105.10">
    <property type="entry name" value="Molybdopterin biosynthesis moea protein, domain 2"/>
    <property type="match status" value="1"/>
</dbReference>
<evidence type="ECO:0000313" key="6">
    <source>
        <dbReference type="Proteomes" id="UP000070501"/>
    </source>
</evidence>
<dbReference type="Gene3D" id="2.170.190.11">
    <property type="entry name" value="Molybdopterin biosynthesis moea protein, domain 3"/>
    <property type="match status" value="1"/>
</dbReference>
<keyword evidence="3" id="KW-0479">Metal-binding</keyword>